<evidence type="ECO:0000313" key="1">
    <source>
        <dbReference type="EMBL" id="CAH1431910.1"/>
    </source>
</evidence>
<evidence type="ECO:0000313" key="2">
    <source>
        <dbReference type="Proteomes" id="UP001157418"/>
    </source>
</evidence>
<comment type="caution">
    <text evidence="1">The sequence shown here is derived from an EMBL/GenBank/DDBJ whole genome shotgun (WGS) entry which is preliminary data.</text>
</comment>
<sequence>MSLSHSNGAMKIVDADEESGFTFFDSSFIETGLSLEELKWKFYEKSAAVGPPLSVEVSNSPSMAMEANLVRVPVGDADRPFFPLSSDAAAPADSLPCEGVDPHPHSNRRSSPLMADQVFLGKIPLNSSNSLLPWSLLALGRANVLIRKVNQYKVKVVCHYFHIKFTSSYMIKINLFL</sequence>
<accession>A0AAU9NAZ5</accession>
<dbReference type="Proteomes" id="UP001157418">
    <property type="component" value="Unassembled WGS sequence"/>
</dbReference>
<organism evidence="1 2">
    <name type="scientific">Lactuca virosa</name>
    <dbReference type="NCBI Taxonomy" id="75947"/>
    <lineage>
        <taxon>Eukaryota</taxon>
        <taxon>Viridiplantae</taxon>
        <taxon>Streptophyta</taxon>
        <taxon>Embryophyta</taxon>
        <taxon>Tracheophyta</taxon>
        <taxon>Spermatophyta</taxon>
        <taxon>Magnoliopsida</taxon>
        <taxon>eudicotyledons</taxon>
        <taxon>Gunneridae</taxon>
        <taxon>Pentapetalae</taxon>
        <taxon>asterids</taxon>
        <taxon>campanulids</taxon>
        <taxon>Asterales</taxon>
        <taxon>Asteraceae</taxon>
        <taxon>Cichorioideae</taxon>
        <taxon>Cichorieae</taxon>
        <taxon>Lactucinae</taxon>
        <taxon>Lactuca</taxon>
    </lineage>
</organism>
<reference evidence="1 2" key="1">
    <citation type="submission" date="2022-01" db="EMBL/GenBank/DDBJ databases">
        <authorList>
            <person name="Xiong W."/>
            <person name="Schranz E."/>
        </authorList>
    </citation>
    <scope>NUCLEOTIDE SEQUENCE [LARGE SCALE GENOMIC DNA]</scope>
</reference>
<proteinExistence type="predicted"/>
<keyword evidence="2" id="KW-1185">Reference proteome</keyword>
<dbReference type="AlphaFoldDB" id="A0AAU9NAZ5"/>
<protein>
    <submittedName>
        <fullName evidence="1">Uncharacterized protein</fullName>
    </submittedName>
</protein>
<name>A0AAU9NAZ5_9ASTR</name>
<gene>
    <name evidence="1" type="ORF">LVIROSA_LOCUS18605</name>
</gene>
<dbReference type="EMBL" id="CAKMRJ010003334">
    <property type="protein sequence ID" value="CAH1431910.1"/>
    <property type="molecule type" value="Genomic_DNA"/>
</dbReference>